<protein>
    <submittedName>
        <fullName evidence="2">Uncharacterized protein</fullName>
    </submittedName>
</protein>
<feature type="compositionally biased region" description="Basic and acidic residues" evidence="1">
    <location>
        <begin position="105"/>
        <end position="117"/>
    </location>
</feature>
<feature type="compositionally biased region" description="Acidic residues" evidence="1">
    <location>
        <begin position="87"/>
        <end position="104"/>
    </location>
</feature>
<sequence length="452" mass="50354">MALVGHPNGPASLQAVLTCRDHELAYRAALLLRKALSSTTKSWQPAPAEELCARLPDAPASSLRHAVSYALAGSWPVGAGCLTDWLEQPEDTAPDDLDGGEDSEHEERASRTPHDARLRDLPGQVVQVITLRQFHVHEPDLLLQAAHREGWTPLSVEELSDDDPRDLVGAVMWLADQGGDINGADTLTDQSSASCLRVENGHEVAEWSSEPVVATFRSGWRLHQAVHDDDRAGRPDAGEELPDFAALFPVTEHHCEDEDCEDCGWQLTPRTADLLHTALVVLADQAYDDAEELEDRPLTADDRGDWEFFASLPKLTHGCDFQWRRRMARALDDLARDLELGNWPEPTCTAEELALHLAIREAPSYTDEVDDNDDHPHRKLPVHSDDYDFAACSDLLFQDSDVLMLYSPRFDGIEDPDGDVNRDLGIGDLRPAAWFEPFLNVEARDPHRGFRR</sequence>
<dbReference type="EMBL" id="CP159872">
    <property type="protein sequence ID" value="XCM81994.1"/>
    <property type="molecule type" value="Genomic_DNA"/>
</dbReference>
<dbReference type="KEGG" id="kcm:ABWK59_25390"/>
<dbReference type="RefSeq" id="WP_354642924.1">
    <property type="nucleotide sequence ID" value="NZ_CP159872.1"/>
</dbReference>
<name>A0AAU8K3F8_9ACTN</name>
<gene>
    <name evidence="2" type="ORF">ABWK59_25390</name>
</gene>
<accession>A0AAU8K3F8</accession>
<evidence type="ECO:0000256" key="1">
    <source>
        <dbReference type="SAM" id="MobiDB-lite"/>
    </source>
</evidence>
<proteinExistence type="predicted"/>
<evidence type="ECO:0000313" key="2">
    <source>
        <dbReference type="EMBL" id="XCM81994.1"/>
    </source>
</evidence>
<organism evidence="2">
    <name type="scientific">Kitasatospora camelliae</name>
    <dbReference type="NCBI Taxonomy" id="3156397"/>
    <lineage>
        <taxon>Bacteria</taxon>
        <taxon>Bacillati</taxon>
        <taxon>Actinomycetota</taxon>
        <taxon>Actinomycetes</taxon>
        <taxon>Kitasatosporales</taxon>
        <taxon>Streptomycetaceae</taxon>
        <taxon>Kitasatospora</taxon>
    </lineage>
</organism>
<reference evidence="2" key="1">
    <citation type="submission" date="2024-06" db="EMBL/GenBank/DDBJ databases">
        <title>The genome sequences of Kitasatospora sp. strain HUAS MG31.</title>
        <authorList>
            <person name="Mo P."/>
        </authorList>
    </citation>
    <scope>NUCLEOTIDE SEQUENCE</scope>
    <source>
        <strain evidence="2">HUAS MG31</strain>
    </source>
</reference>
<feature type="region of interest" description="Disordered" evidence="1">
    <location>
        <begin position="87"/>
        <end position="117"/>
    </location>
</feature>
<dbReference type="AlphaFoldDB" id="A0AAU8K3F8"/>